<accession>A0A8D8RY49</accession>
<reference evidence="1" key="1">
    <citation type="submission" date="2021-05" db="EMBL/GenBank/DDBJ databases">
        <authorList>
            <person name="Alioto T."/>
            <person name="Alioto T."/>
            <person name="Gomez Garrido J."/>
        </authorList>
    </citation>
    <scope>NUCLEOTIDE SEQUENCE</scope>
</reference>
<evidence type="ECO:0000313" key="1">
    <source>
        <dbReference type="EMBL" id="CAG6656517.1"/>
    </source>
</evidence>
<name>A0A8D8RY49_9HEMI</name>
<dbReference type="AlphaFoldDB" id="A0A8D8RY49"/>
<proteinExistence type="predicted"/>
<sequence length="129" mass="13016">MRVMSTGGPLLTAIPLFRAGTLSEPAVAPTVSAIVPLVISLDCGLELPLDTVLTEHGLEDELMGDVINDGLLGDTGDKGLVGLTGDVIKGGLVGDVIDEGLVGNVIKVGLNGLVGDVTGTVDDVIVDDE</sequence>
<organism evidence="1">
    <name type="scientific">Cacopsylla melanoneura</name>
    <dbReference type="NCBI Taxonomy" id="428564"/>
    <lineage>
        <taxon>Eukaryota</taxon>
        <taxon>Metazoa</taxon>
        <taxon>Ecdysozoa</taxon>
        <taxon>Arthropoda</taxon>
        <taxon>Hexapoda</taxon>
        <taxon>Insecta</taxon>
        <taxon>Pterygota</taxon>
        <taxon>Neoptera</taxon>
        <taxon>Paraneoptera</taxon>
        <taxon>Hemiptera</taxon>
        <taxon>Sternorrhyncha</taxon>
        <taxon>Psylloidea</taxon>
        <taxon>Psyllidae</taxon>
        <taxon>Psyllinae</taxon>
        <taxon>Cacopsylla</taxon>
    </lineage>
</organism>
<dbReference type="EMBL" id="HBUF01185251">
    <property type="protein sequence ID" value="CAG6656517.1"/>
    <property type="molecule type" value="Transcribed_RNA"/>
</dbReference>
<protein>
    <submittedName>
        <fullName evidence="1">Uncharacterized protein</fullName>
    </submittedName>
</protein>